<reference evidence="2" key="2">
    <citation type="submission" date="2015-01" db="EMBL/GenBank/DDBJ databases">
        <title>Evolutionary Origins and Diversification of the Mycorrhizal Mutualists.</title>
        <authorList>
            <consortium name="DOE Joint Genome Institute"/>
            <consortium name="Mycorrhizal Genomics Consortium"/>
            <person name="Kohler A."/>
            <person name="Kuo A."/>
            <person name="Nagy L.G."/>
            <person name="Floudas D."/>
            <person name="Copeland A."/>
            <person name="Barry K.W."/>
            <person name="Cichocki N."/>
            <person name="Veneault-Fourrey C."/>
            <person name="LaButti K."/>
            <person name="Lindquist E.A."/>
            <person name="Lipzen A."/>
            <person name="Lundell T."/>
            <person name="Morin E."/>
            <person name="Murat C."/>
            <person name="Riley R."/>
            <person name="Ohm R."/>
            <person name="Sun H."/>
            <person name="Tunlid A."/>
            <person name="Henrissat B."/>
            <person name="Grigoriev I.V."/>
            <person name="Hibbett D.S."/>
            <person name="Martin F."/>
        </authorList>
    </citation>
    <scope>NUCLEOTIDE SEQUENCE [LARGE SCALE GENOMIC DNA]</scope>
    <source>
        <strain evidence="2">Marx 270</strain>
    </source>
</reference>
<sequence>MDGPGIHWTAMRLNRPIVVMMALLGTVVSHPHTISPMPLFQKLPELVLLDGLYLPSPATLWSSTEVAIGTINCNPHLDGTHCGLPFSAQPVRRDTTAVALSHDAFGACPGRIPPNTGSDHCSRWCMDNADSGVACRMVEARHTKRNLVLERLVAEARTLTTGFLMVDAARGSVWGLFCIKATLALPH</sequence>
<name>A0A0C3JYM2_PISTI</name>
<accession>A0A0C3JYM2</accession>
<dbReference type="Proteomes" id="UP000054217">
    <property type="component" value="Unassembled WGS sequence"/>
</dbReference>
<keyword evidence="2" id="KW-1185">Reference proteome</keyword>
<gene>
    <name evidence="1" type="ORF">M404DRAFT_470552</name>
</gene>
<protein>
    <submittedName>
        <fullName evidence="1">Uncharacterized protein</fullName>
    </submittedName>
</protein>
<dbReference type="EMBL" id="KN831945">
    <property type="protein sequence ID" value="KIO14238.1"/>
    <property type="molecule type" value="Genomic_DNA"/>
</dbReference>
<evidence type="ECO:0000313" key="1">
    <source>
        <dbReference type="EMBL" id="KIO14238.1"/>
    </source>
</evidence>
<dbReference type="InParanoid" id="A0A0C3JYM2"/>
<dbReference type="HOGENOM" id="CLU_1448266_0_0_1"/>
<reference evidence="1 2" key="1">
    <citation type="submission" date="2014-04" db="EMBL/GenBank/DDBJ databases">
        <authorList>
            <consortium name="DOE Joint Genome Institute"/>
            <person name="Kuo A."/>
            <person name="Kohler A."/>
            <person name="Costa M.D."/>
            <person name="Nagy L.G."/>
            <person name="Floudas D."/>
            <person name="Copeland A."/>
            <person name="Barry K.W."/>
            <person name="Cichocki N."/>
            <person name="Veneault-Fourrey C."/>
            <person name="LaButti K."/>
            <person name="Lindquist E.A."/>
            <person name="Lipzen A."/>
            <person name="Lundell T."/>
            <person name="Morin E."/>
            <person name="Murat C."/>
            <person name="Sun H."/>
            <person name="Tunlid A."/>
            <person name="Henrissat B."/>
            <person name="Grigoriev I.V."/>
            <person name="Hibbett D.S."/>
            <person name="Martin F."/>
            <person name="Nordberg H.P."/>
            <person name="Cantor M.N."/>
            <person name="Hua S.X."/>
        </authorList>
    </citation>
    <scope>NUCLEOTIDE SEQUENCE [LARGE SCALE GENOMIC DNA]</scope>
    <source>
        <strain evidence="1 2">Marx 270</strain>
    </source>
</reference>
<proteinExistence type="predicted"/>
<dbReference type="AlphaFoldDB" id="A0A0C3JYM2"/>
<evidence type="ECO:0000313" key="2">
    <source>
        <dbReference type="Proteomes" id="UP000054217"/>
    </source>
</evidence>
<organism evidence="1 2">
    <name type="scientific">Pisolithus tinctorius Marx 270</name>
    <dbReference type="NCBI Taxonomy" id="870435"/>
    <lineage>
        <taxon>Eukaryota</taxon>
        <taxon>Fungi</taxon>
        <taxon>Dikarya</taxon>
        <taxon>Basidiomycota</taxon>
        <taxon>Agaricomycotina</taxon>
        <taxon>Agaricomycetes</taxon>
        <taxon>Agaricomycetidae</taxon>
        <taxon>Boletales</taxon>
        <taxon>Sclerodermatineae</taxon>
        <taxon>Pisolithaceae</taxon>
        <taxon>Pisolithus</taxon>
    </lineage>
</organism>